<keyword evidence="5" id="KW-1185">Reference proteome</keyword>
<evidence type="ECO:0000313" key="5">
    <source>
        <dbReference type="Proteomes" id="UP000609121"/>
    </source>
</evidence>
<dbReference type="Proteomes" id="UP000609121">
    <property type="component" value="Unassembled WGS sequence"/>
</dbReference>
<evidence type="ECO:0000256" key="1">
    <source>
        <dbReference type="ARBA" id="ARBA00022729"/>
    </source>
</evidence>
<dbReference type="EMBL" id="JACVXA010000079">
    <property type="protein sequence ID" value="MBE3640239.1"/>
    <property type="molecule type" value="Genomic_DNA"/>
</dbReference>
<dbReference type="SUPFAM" id="SSF56925">
    <property type="entry name" value="OMPA-like"/>
    <property type="match status" value="1"/>
</dbReference>
<dbReference type="Gene3D" id="2.40.160.20">
    <property type="match status" value="1"/>
</dbReference>
<evidence type="ECO:0000256" key="2">
    <source>
        <dbReference type="SAM" id="SignalP"/>
    </source>
</evidence>
<proteinExistence type="predicted"/>
<dbReference type="Pfam" id="PF13505">
    <property type="entry name" value="OMP_b-brl"/>
    <property type="match status" value="1"/>
</dbReference>
<keyword evidence="1 2" id="KW-0732">Signal</keyword>
<name>A0A8J6Z925_9RHOB</name>
<evidence type="ECO:0000313" key="4">
    <source>
        <dbReference type="EMBL" id="MBE3640239.1"/>
    </source>
</evidence>
<comment type="caution">
    <text evidence="4">The sequence shown here is derived from an EMBL/GenBank/DDBJ whole genome shotgun (WGS) entry which is preliminary data.</text>
</comment>
<organism evidence="4 5">
    <name type="scientific">Mangrovicoccus algicola</name>
    <dbReference type="NCBI Taxonomy" id="2771008"/>
    <lineage>
        <taxon>Bacteria</taxon>
        <taxon>Pseudomonadati</taxon>
        <taxon>Pseudomonadota</taxon>
        <taxon>Alphaproteobacteria</taxon>
        <taxon>Rhodobacterales</taxon>
        <taxon>Paracoccaceae</taxon>
        <taxon>Mangrovicoccus</taxon>
    </lineage>
</organism>
<feature type="chain" id="PRO_5035271631" evidence="2">
    <location>
        <begin position="24"/>
        <end position="219"/>
    </location>
</feature>
<reference evidence="4" key="1">
    <citation type="submission" date="2020-09" db="EMBL/GenBank/DDBJ databases">
        <title>A novel bacterium of genus Mangrovicoccus, isolated from South China Sea.</title>
        <authorList>
            <person name="Huang H."/>
            <person name="Mo K."/>
            <person name="Hu Y."/>
        </authorList>
    </citation>
    <scope>NUCLEOTIDE SEQUENCE</scope>
    <source>
        <strain evidence="4">HB182678</strain>
    </source>
</reference>
<protein>
    <submittedName>
        <fullName evidence="4">Porin family protein</fullName>
    </submittedName>
</protein>
<evidence type="ECO:0000259" key="3">
    <source>
        <dbReference type="Pfam" id="PF13505"/>
    </source>
</evidence>
<accession>A0A8J6Z925</accession>
<dbReference type="InterPro" id="IPR027385">
    <property type="entry name" value="Beta-barrel_OMP"/>
</dbReference>
<gene>
    <name evidence="4" type="ORF">ICN82_18700</name>
</gene>
<feature type="domain" description="Outer membrane protein beta-barrel" evidence="3">
    <location>
        <begin position="10"/>
        <end position="219"/>
    </location>
</feature>
<dbReference type="InterPro" id="IPR011250">
    <property type="entry name" value="OMP/PagP_B-barrel"/>
</dbReference>
<dbReference type="AlphaFoldDB" id="A0A8J6Z925"/>
<sequence>MLRPLTASLVAISALLAAGAAHAEFELSIYSGWQTSPHSTVEGDDPTGVGDFDFTAGWEGKSGAMPPYWGVRGTWWQSDILGYGVDFSHNKVYADSDTLDDNNFETLEFTDGLNILTANVFRRFPGVTRDWTPYVGAGIGIAVPHVEVETTGDKTFEYQLTGPAVQWVAGVSYPISENWKVFGEYKGTYSQNKADLKGGGELETNIVTNALNVGVSFDF</sequence>
<feature type="signal peptide" evidence="2">
    <location>
        <begin position="1"/>
        <end position="23"/>
    </location>
</feature>